<evidence type="ECO:0000256" key="3">
    <source>
        <dbReference type="SAM" id="Phobius"/>
    </source>
</evidence>
<keyword evidence="3" id="KW-0812">Transmembrane</keyword>
<dbReference type="AlphaFoldDB" id="A0A1N7GQ83"/>
<reference evidence="4 5" key="1">
    <citation type="submission" date="2017-01" db="EMBL/GenBank/DDBJ databases">
        <authorList>
            <person name="Mah S.A."/>
            <person name="Swanson W.J."/>
            <person name="Moy G.W."/>
            <person name="Vacquier V.D."/>
        </authorList>
    </citation>
    <scope>NUCLEOTIDE SEQUENCE [LARGE SCALE GENOMIC DNA]</scope>
    <source>
        <strain evidence="4 5">CPCC 203464</strain>
    </source>
</reference>
<keyword evidence="5" id="KW-1185">Reference proteome</keyword>
<dbReference type="PANTHER" id="PTHR37042:SF4">
    <property type="entry name" value="OUTER MEMBRANE PROTEIN RV1973"/>
    <property type="match status" value="1"/>
</dbReference>
<feature type="transmembrane region" description="Helical" evidence="3">
    <location>
        <begin position="18"/>
        <end position="38"/>
    </location>
</feature>
<name>A0A1N7GQ83_9NOCA</name>
<dbReference type="PANTHER" id="PTHR37042">
    <property type="entry name" value="OUTER MEMBRANE PROTEIN RV1973"/>
    <property type="match status" value="1"/>
</dbReference>
<evidence type="ECO:0000256" key="1">
    <source>
        <dbReference type="ARBA" id="ARBA00004370"/>
    </source>
</evidence>
<dbReference type="OrthoDB" id="4774723at2"/>
<evidence type="ECO:0000256" key="2">
    <source>
        <dbReference type="ARBA" id="ARBA00023136"/>
    </source>
</evidence>
<proteinExistence type="predicted"/>
<keyword evidence="3" id="KW-1133">Transmembrane helix</keyword>
<dbReference type="RefSeq" id="WP_076480903.1">
    <property type="nucleotide sequence ID" value="NZ_FTNT01000009.1"/>
</dbReference>
<dbReference type="GO" id="GO:0016020">
    <property type="term" value="C:membrane"/>
    <property type="evidence" value="ECO:0007669"/>
    <property type="project" value="UniProtKB-SubCell"/>
</dbReference>
<protein>
    <submittedName>
        <fullName evidence="4">Mce-associated membrane protein</fullName>
    </submittedName>
</protein>
<comment type="subcellular location">
    <subcellularLocation>
        <location evidence="1">Membrane</location>
    </subcellularLocation>
</comment>
<evidence type="ECO:0000313" key="5">
    <source>
        <dbReference type="Proteomes" id="UP000186218"/>
    </source>
</evidence>
<accession>A0A1N7GQ83</accession>
<dbReference type="Proteomes" id="UP000186218">
    <property type="component" value="Unassembled WGS sequence"/>
</dbReference>
<keyword evidence="2 3" id="KW-0472">Membrane</keyword>
<dbReference type="STRING" id="1344003.SAMN05445060_2987"/>
<dbReference type="EMBL" id="FTNT01000009">
    <property type="protein sequence ID" value="SIS14732.1"/>
    <property type="molecule type" value="Genomic_DNA"/>
</dbReference>
<organism evidence="4 5">
    <name type="scientific">Williamsia sterculiae</name>
    <dbReference type="NCBI Taxonomy" id="1344003"/>
    <lineage>
        <taxon>Bacteria</taxon>
        <taxon>Bacillati</taxon>
        <taxon>Actinomycetota</taxon>
        <taxon>Actinomycetes</taxon>
        <taxon>Mycobacteriales</taxon>
        <taxon>Nocardiaceae</taxon>
        <taxon>Williamsia</taxon>
    </lineage>
</organism>
<evidence type="ECO:0000313" key="4">
    <source>
        <dbReference type="EMBL" id="SIS14732.1"/>
    </source>
</evidence>
<sequence>MATLRFTRAPADPVPARVVWAVVVLVLAVTVVTAVFVARWVSSSPGYGDDARRQVVRREVGLLVTPDAADPDRSREILAGATGTFRDAFAQSADAYTRFVRQVGTVSRGEVDGMGLESVDGDVTRHLVTAWVATTRAGESAGSVARFRLRVAVEPDGAQLKVSDLQLLS</sequence>
<gene>
    <name evidence="4" type="ORF">SAMN05445060_2987</name>
</gene>